<feature type="chain" id="PRO_5011600064" description="Lipoprotein" evidence="1">
    <location>
        <begin position="21"/>
        <end position="106"/>
    </location>
</feature>
<dbReference type="OrthoDB" id="769944at2"/>
<evidence type="ECO:0000256" key="1">
    <source>
        <dbReference type="SAM" id="SignalP"/>
    </source>
</evidence>
<dbReference type="PROSITE" id="PS51257">
    <property type="entry name" value="PROKAR_LIPOPROTEIN"/>
    <property type="match status" value="1"/>
</dbReference>
<organism evidence="2 3">
    <name type="scientific">Pedobacter rhizosphaerae</name>
    <dbReference type="NCBI Taxonomy" id="390241"/>
    <lineage>
        <taxon>Bacteria</taxon>
        <taxon>Pseudomonadati</taxon>
        <taxon>Bacteroidota</taxon>
        <taxon>Sphingobacteriia</taxon>
        <taxon>Sphingobacteriales</taxon>
        <taxon>Sphingobacteriaceae</taxon>
        <taxon>Pedobacter</taxon>
    </lineage>
</organism>
<accession>A0A1H9V259</accession>
<name>A0A1H9V259_9SPHI</name>
<keyword evidence="1" id="KW-0732">Signal</keyword>
<keyword evidence="3" id="KW-1185">Reference proteome</keyword>
<evidence type="ECO:0000313" key="2">
    <source>
        <dbReference type="EMBL" id="SES15454.1"/>
    </source>
</evidence>
<evidence type="ECO:0008006" key="4">
    <source>
        <dbReference type="Google" id="ProtNLM"/>
    </source>
</evidence>
<dbReference type="RefSeq" id="WP_090888065.1">
    <property type="nucleotide sequence ID" value="NZ_FOGG01000036.1"/>
</dbReference>
<reference evidence="2 3" key="1">
    <citation type="submission" date="2016-10" db="EMBL/GenBank/DDBJ databases">
        <authorList>
            <person name="de Groot N.N."/>
        </authorList>
    </citation>
    <scope>NUCLEOTIDE SEQUENCE [LARGE SCALE GENOMIC DNA]</scope>
    <source>
        <strain evidence="2 3">DSM 18610</strain>
    </source>
</reference>
<feature type="signal peptide" evidence="1">
    <location>
        <begin position="1"/>
        <end position="20"/>
    </location>
</feature>
<dbReference type="AlphaFoldDB" id="A0A1H9V259"/>
<dbReference type="EMBL" id="FOGG01000036">
    <property type="protein sequence ID" value="SES15454.1"/>
    <property type="molecule type" value="Genomic_DNA"/>
</dbReference>
<gene>
    <name evidence="2" type="ORF">SAMN04488023_13632</name>
</gene>
<evidence type="ECO:0000313" key="3">
    <source>
        <dbReference type="Proteomes" id="UP000199572"/>
    </source>
</evidence>
<proteinExistence type="predicted"/>
<sequence length="106" mass="12071">MKKLFIIVLLAVTASGCALRSTKNVEKPGPVIGMSVEAFKTSYPRADLVYLTTDSATYKIYRSSGGSFWIDDFYYFGRGKLAKFEQKTHFFNNSRVTIEHEKDKKN</sequence>
<protein>
    <recommendedName>
        <fullName evidence="4">Lipoprotein</fullName>
    </recommendedName>
</protein>
<dbReference type="Proteomes" id="UP000199572">
    <property type="component" value="Unassembled WGS sequence"/>
</dbReference>